<evidence type="ECO:0000313" key="4">
    <source>
        <dbReference type="Ensembl" id="ENSCINP00000031898.1"/>
    </source>
</evidence>
<protein>
    <recommendedName>
        <fullName evidence="3">Peptidase S1 domain-containing protein</fullName>
    </recommendedName>
</protein>
<dbReference type="EMBL" id="EAAA01000755">
    <property type="status" value="NOT_ANNOTATED_CDS"/>
    <property type="molecule type" value="Genomic_DNA"/>
</dbReference>
<accession>H2XQG4</accession>
<name>H2XQG4_CIOIN</name>
<dbReference type="InterPro" id="IPR001254">
    <property type="entry name" value="Trypsin_dom"/>
</dbReference>
<dbReference type="PANTHER" id="PTHR24256">
    <property type="entry name" value="TRYPTASE-RELATED"/>
    <property type="match status" value="1"/>
</dbReference>
<dbReference type="Gene3D" id="2.40.10.10">
    <property type="entry name" value="Trypsin-like serine proteases"/>
    <property type="match status" value="1"/>
</dbReference>
<dbReference type="InParanoid" id="H2XQG4"/>
<dbReference type="GeneTree" id="ENSGT00940000162823"/>
<keyword evidence="5" id="KW-1185">Reference proteome</keyword>
<dbReference type="InterPro" id="IPR043504">
    <property type="entry name" value="Peptidase_S1_PA_chymotrypsin"/>
</dbReference>
<dbReference type="Pfam" id="PF00089">
    <property type="entry name" value="Trypsin"/>
    <property type="match status" value="1"/>
</dbReference>
<evidence type="ECO:0000313" key="5">
    <source>
        <dbReference type="Proteomes" id="UP000008144"/>
    </source>
</evidence>
<organism evidence="4 5">
    <name type="scientific">Ciona intestinalis</name>
    <name type="common">Transparent sea squirt</name>
    <name type="synonym">Ascidia intestinalis</name>
    <dbReference type="NCBI Taxonomy" id="7719"/>
    <lineage>
        <taxon>Eukaryota</taxon>
        <taxon>Metazoa</taxon>
        <taxon>Chordata</taxon>
        <taxon>Tunicata</taxon>
        <taxon>Ascidiacea</taxon>
        <taxon>Phlebobranchia</taxon>
        <taxon>Cionidae</taxon>
        <taxon>Ciona</taxon>
    </lineage>
</organism>
<reference evidence="4" key="2">
    <citation type="journal article" date="2008" name="Genome Biol.">
        <title>Improved genome assembly and evidence-based global gene model set for the chordate Ciona intestinalis: new insight into intron and operon populations.</title>
        <authorList>
            <person name="Satou Y."/>
            <person name="Mineta K."/>
            <person name="Ogasawara M."/>
            <person name="Sasakura Y."/>
            <person name="Shoguchi E."/>
            <person name="Ueno K."/>
            <person name="Yamada L."/>
            <person name="Matsumoto J."/>
            <person name="Wasserscheid J."/>
            <person name="Dewar K."/>
            <person name="Wiley G.B."/>
            <person name="Macmil S.L."/>
            <person name="Roe B.A."/>
            <person name="Zeller R.W."/>
            <person name="Hastings K.E."/>
            <person name="Lemaire P."/>
            <person name="Lindquist E."/>
            <person name="Endo T."/>
            <person name="Hotta K."/>
            <person name="Inaba K."/>
        </authorList>
    </citation>
    <scope>NUCLEOTIDE SEQUENCE [LARGE SCALE GENOMIC DNA]</scope>
    <source>
        <strain evidence="4">wild type</strain>
    </source>
</reference>
<dbReference type="SUPFAM" id="SSF50494">
    <property type="entry name" value="Trypsin-like serine proteases"/>
    <property type="match status" value="1"/>
</dbReference>
<dbReference type="GO" id="GO:0006508">
    <property type="term" value="P:proteolysis"/>
    <property type="evidence" value="ECO:0007669"/>
    <property type="project" value="InterPro"/>
</dbReference>
<reference evidence="5" key="1">
    <citation type="journal article" date="2002" name="Science">
        <title>The draft genome of Ciona intestinalis: insights into chordate and vertebrate origins.</title>
        <authorList>
            <person name="Dehal P."/>
            <person name="Satou Y."/>
            <person name="Campbell R.K."/>
            <person name="Chapman J."/>
            <person name="Degnan B."/>
            <person name="De Tomaso A."/>
            <person name="Davidson B."/>
            <person name="Di Gregorio A."/>
            <person name="Gelpke M."/>
            <person name="Goodstein D.M."/>
            <person name="Harafuji N."/>
            <person name="Hastings K.E."/>
            <person name="Ho I."/>
            <person name="Hotta K."/>
            <person name="Huang W."/>
            <person name="Kawashima T."/>
            <person name="Lemaire P."/>
            <person name="Martinez D."/>
            <person name="Meinertzhagen I.A."/>
            <person name="Necula S."/>
            <person name="Nonaka M."/>
            <person name="Putnam N."/>
            <person name="Rash S."/>
            <person name="Saiga H."/>
            <person name="Satake M."/>
            <person name="Terry A."/>
            <person name="Yamada L."/>
            <person name="Wang H.G."/>
            <person name="Awazu S."/>
            <person name="Azumi K."/>
            <person name="Boore J."/>
            <person name="Branno M."/>
            <person name="Chin-Bow S."/>
            <person name="DeSantis R."/>
            <person name="Doyle S."/>
            <person name="Francino P."/>
            <person name="Keys D.N."/>
            <person name="Haga S."/>
            <person name="Hayashi H."/>
            <person name="Hino K."/>
            <person name="Imai K.S."/>
            <person name="Inaba K."/>
            <person name="Kano S."/>
            <person name="Kobayashi K."/>
            <person name="Kobayashi M."/>
            <person name="Lee B.I."/>
            <person name="Makabe K.W."/>
            <person name="Manohar C."/>
            <person name="Matassi G."/>
            <person name="Medina M."/>
            <person name="Mochizuki Y."/>
            <person name="Mount S."/>
            <person name="Morishita T."/>
            <person name="Miura S."/>
            <person name="Nakayama A."/>
            <person name="Nishizaka S."/>
            <person name="Nomoto H."/>
            <person name="Ohta F."/>
            <person name="Oishi K."/>
            <person name="Rigoutsos I."/>
            <person name="Sano M."/>
            <person name="Sasaki A."/>
            <person name="Sasakura Y."/>
            <person name="Shoguchi E."/>
            <person name="Shin-i T."/>
            <person name="Spagnuolo A."/>
            <person name="Stainier D."/>
            <person name="Suzuki M.M."/>
            <person name="Tassy O."/>
            <person name="Takatori N."/>
            <person name="Tokuoka M."/>
            <person name="Yagi K."/>
            <person name="Yoshizaki F."/>
            <person name="Wada S."/>
            <person name="Zhang C."/>
            <person name="Hyatt P.D."/>
            <person name="Larimer F."/>
            <person name="Detter C."/>
            <person name="Doggett N."/>
            <person name="Glavina T."/>
            <person name="Hawkins T."/>
            <person name="Richardson P."/>
            <person name="Lucas S."/>
            <person name="Kohara Y."/>
            <person name="Levine M."/>
            <person name="Satoh N."/>
            <person name="Rokhsar D.S."/>
        </authorList>
    </citation>
    <scope>NUCLEOTIDE SEQUENCE [LARGE SCALE GENOMIC DNA]</scope>
</reference>
<comment type="similarity">
    <text evidence="2">Belongs to the peptidase S1 family. CLIP subfamily.</text>
</comment>
<dbReference type="SMART" id="SM00020">
    <property type="entry name" value="Tryp_SPc"/>
    <property type="match status" value="1"/>
</dbReference>
<reference evidence="4" key="3">
    <citation type="submission" date="2025-08" db="UniProtKB">
        <authorList>
            <consortium name="Ensembl"/>
        </authorList>
    </citation>
    <scope>IDENTIFICATION</scope>
</reference>
<evidence type="ECO:0000256" key="1">
    <source>
        <dbReference type="ARBA" id="ARBA00023157"/>
    </source>
</evidence>
<sequence length="286" mass="32649">MATHRLTEPSRAQANYLSYECGKPDLNTNENEIVETGRYQNATWNKFPWTVRIVVKPKSHEGLISVCSGSFTTQQWVLTARHCYVHDKDFKFLVMIPNQDETPELIEIDSVHPYPGYDDIYNQNDFMLVKLKHFPKTPTRTICMPNIDVIPATGRLCVIAGWPGGYIDSSNLEKMWVELEDPNSCQSRYCGIKYDVNKNICDKTMPRRQDLPVDEDHCHGFSGSALTCHEHGRWVAYGVLNWSGARCDVTKGRGYALTSTRLDWICCFVLHIKLGPCLHIKCGQMV</sequence>
<dbReference type="InterPro" id="IPR051487">
    <property type="entry name" value="Ser/Thr_Proteases_Immune/Dev"/>
</dbReference>
<dbReference type="InterPro" id="IPR001314">
    <property type="entry name" value="Peptidase_S1A"/>
</dbReference>
<dbReference type="GO" id="GO:0004252">
    <property type="term" value="F:serine-type endopeptidase activity"/>
    <property type="evidence" value="ECO:0007669"/>
    <property type="project" value="InterPro"/>
</dbReference>
<dbReference type="OMA" id="HGRWVAY"/>
<keyword evidence="1" id="KW-1015">Disulfide bond</keyword>
<feature type="domain" description="Peptidase S1" evidence="3">
    <location>
        <begin position="34"/>
        <end position="265"/>
    </location>
</feature>
<dbReference type="HOGENOM" id="CLU_908979_0_0_1"/>
<evidence type="ECO:0000259" key="3">
    <source>
        <dbReference type="PROSITE" id="PS50240"/>
    </source>
</evidence>
<dbReference type="PRINTS" id="PR00722">
    <property type="entry name" value="CHYMOTRYPSIN"/>
</dbReference>
<reference evidence="4" key="4">
    <citation type="submission" date="2025-09" db="UniProtKB">
        <authorList>
            <consortium name="Ensembl"/>
        </authorList>
    </citation>
    <scope>IDENTIFICATION</scope>
</reference>
<dbReference type="InterPro" id="IPR009003">
    <property type="entry name" value="Peptidase_S1_PA"/>
</dbReference>
<dbReference type="GO" id="GO:0008236">
    <property type="term" value="F:serine-type peptidase activity"/>
    <property type="evidence" value="ECO:0000318"/>
    <property type="project" value="GO_Central"/>
</dbReference>
<dbReference type="STRING" id="7719.ENSCINP00000031898"/>
<dbReference type="Proteomes" id="UP000008144">
    <property type="component" value="Chromosome 11"/>
</dbReference>
<proteinExistence type="inferred from homology"/>
<evidence type="ECO:0000256" key="2">
    <source>
        <dbReference type="ARBA" id="ARBA00024195"/>
    </source>
</evidence>
<dbReference type="PROSITE" id="PS50240">
    <property type="entry name" value="TRYPSIN_DOM"/>
    <property type="match status" value="1"/>
</dbReference>
<dbReference type="Ensembl" id="ENSCINT00000034805.1">
    <property type="protein sequence ID" value="ENSCINP00000031898.1"/>
    <property type="gene ID" value="ENSCING00000020629.1"/>
</dbReference>
<dbReference type="AlphaFoldDB" id="H2XQG4"/>